<dbReference type="AlphaFoldDB" id="A0A0U2MMG1"/>
<feature type="region of interest" description="Disordered" evidence="1">
    <location>
        <begin position="405"/>
        <end position="433"/>
    </location>
</feature>
<evidence type="ECO:0000313" key="2">
    <source>
        <dbReference type="EMBL" id="ALS31812.1"/>
    </source>
</evidence>
<gene>
    <name evidence="2" type="ORF">PTRA_a0456</name>
</gene>
<dbReference type="Proteomes" id="UP000065261">
    <property type="component" value="Chromosome I"/>
</dbReference>
<organism evidence="2">
    <name type="scientific">Pseudoalteromonas translucida KMM 520</name>
    <dbReference type="NCBI Taxonomy" id="1315283"/>
    <lineage>
        <taxon>Bacteria</taxon>
        <taxon>Pseudomonadati</taxon>
        <taxon>Pseudomonadota</taxon>
        <taxon>Gammaproteobacteria</taxon>
        <taxon>Alteromonadales</taxon>
        <taxon>Pseudoalteromonadaceae</taxon>
        <taxon>Pseudoalteromonas</taxon>
    </lineage>
</organism>
<name>A0A0U2MMG1_9GAMM</name>
<evidence type="ECO:0000256" key="1">
    <source>
        <dbReference type="SAM" id="MobiDB-lite"/>
    </source>
</evidence>
<reference evidence="2 3" key="1">
    <citation type="submission" date="2015-03" db="EMBL/GenBank/DDBJ databases">
        <authorList>
            <person name="Murphy D."/>
        </authorList>
    </citation>
    <scope>NUCLEOTIDE SEQUENCE [LARGE SCALE GENOMIC DNA]</scope>
    <source>
        <strain evidence="2 3">KMM 520</strain>
    </source>
</reference>
<accession>A0A0U2MMG1</accession>
<protein>
    <submittedName>
        <fullName evidence="2">Uncharacterized protein</fullName>
    </submittedName>
</protein>
<dbReference type="RefSeq" id="WP_058372497.1">
    <property type="nucleotide sequence ID" value="NZ_CP011034.1"/>
</dbReference>
<dbReference type="PATRIC" id="fig|1315283.4.peg.407"/>
<dbReference type="EMBL" id="CP011034">
    <property type="protein sequence ID" value="ALS31812.1"/>
    <property type="molecule type" value="Genomic_DNA"/>
</dbReference>
<proteinExistence type="predicted"/>
<evidence type="ECO:0000313" key="3">
    <source>
        <dbReference type="Proteomes" id="UP000065261"/>
    </source>
</evidence>
<sequence length="433" mass="49364">MDAYFTDKEIRKLKGFTKSISSSKNKNKCKNVTGFIDKKTKQLTLIAGEEPYWYTCNLNLNKISGQHKDCSFSVNAEFLIQLPLYLLKSPVLSITQEKGLIKLGVTDHTIRTSKNHPQLPGFKSYKCTEGQKTHLKYLDEHQKIEGDPISKATFEMVVFLASKYDSFDFIEFDPVNKAIFIQINGHVSQVTVDENIKLTVPLILNELAVEDIKQMLDQNTDRCIHFLQRGNDLLLQGSDISITCPLAGIEEFRKKKKMLANVIIKGKIDFFALNMEVLNCKKSYKSINSGHLYISESLVSINNIGDDGDLNNEGENFTRPLTIFSIDKIEKAKEYVFRFTVKDFKDLKLKSAKEIEEMFFQVTENRVGQLLLEIFKCLKSTVPLSVLSVERDDSRLKEVLALHKDYKPSQLEQPSDTDKNEHKPQGAQGELDV</sequence>
<dbReference type="KEGG" id="ptn:PTRA_a0456"/>